<accession>A0A845DUI0</accession>
<organism evidence="1 2">
    <name type="scientific">Halobacillus litoralis</name>
    <dbReference type="NCBI Taxonomy" id="45668"/>
    <lineage>
        <taxon>Bacteria</taxon>
        <taxon>Bacillati</taxon>
        <taxon>Bacillota</taxon>
        <taxon>Bacilli</taxon>
        <taxon>Bacillales</taxon>
        <taxon>Bacillaceae</taxon>
        <taxon>Halobacillus</taxon>
    </lineage>
</organism>
<proteinExistence type="predicted"/>
<dbReference type="RefSeq" id="WP_160838901.1">
    <property type="nucleotide sequence ID" value="NZ_WMET01000004.1"/>
</dbReference>
<sequence>MTDYLSRLEPEEVRFFIDVSEFKSIVLEMLGEAQDVVQVDVGYETVENPGSSPLIRPMVQLTEISRFTEEDRHKVLQSGFSIDRVPFDNGDYAMEQVFGTEYMITHAEEDDDGAFFTIEMPYRYYHALTNP</sequence>
<dbReference type="Proteomes" id="UP000460949">
    <property type="component" value="Unassembled WGS sequence"/>
</dbReference>
<gene>
    <name evidence="1" type="ORF">GLW04_15585</name>
</gene>
<name>A0A845DUI0_9BACI</name>
<reference evidence="1 2" key="1">
    <citation type="submission" date="2019-11" db="EMBL/GenBank/DDBJ databases">
        <title>Genome sequences of 17 halophilic strains isolated from different environments.</title>
        <authorList>
            <person name="Furrow R.E."/>
        </authorList>
    </citation>
    <scope>NUCLEOTIDE SEQUENCE [LARGE SCALE GENOMIC DNA]</scope>
    <source>
        <strain evidence="1 2">22511_23_Filter</strain>
    </source>
</reference>
<dbReference type="EMBL" id="WMET01000004">
    <property type="protein sequence ID" value="MYL21323.1"/>
    <property type="molecule type" value="Genomic_DNA"/>
</dbReference>
<protein>
    <submittedName>
        <fullName evidence="1">Uncharacterized protein</fullName>
    </submittedName>
</protein>
<comment type="caution">
    <text evidence="1">The sequence shown here is derived from an EMBL/GenBank/DDBJ whole genome shotgun (WGS) entry which is preliminary data.</text>
</comment>
<dbReference type="AlphaFoldDB" id="A0A845DUI0"/>
<evidence type="ECO:0000313" key="2">
    <source>
        <dbReference type="Proteomes" id="UP000460949"/>
    </source>
</evidence>
<evidence type="ECO:0000313" key="1">
    <source>
        <dbReference type="EMBL" id="MYL21323.1"/>
    </source>
</evidence>